<dbReference type="GO" id="GO:0030288">
    <property type="term" value="C:outer membrane-bounded periplasmic space"/>
    <property type="evidence" value="ECO:0007669"/>
    <property type="project" value="TreeGrafter"/>
</dbReference>
<dbReference type="GO" id="GO:0020037">
    <property type="term" value="F:heme binding"/>
    <property type="evidence" value="ECO:0007669"/>
    <property type="project" value="InterPro"/>
</dbReference>
<feature type="signal peptide" evidence="4">
    <location>
        <begin position="1"/>
        <end position="23"/>
    </location>
</feature>
<sequence length="533" mass="59834">MMKNNLKWLALCLVFILVLSACGNTKALEQKKADKNMTYATSKDIGDMNPHVYGGSMSAQGMVYESLVDHTQKGIEPLLAESWNISEDGKTYTFHLRKGVKFQDGTPFNAEAVKKNFDAIQANQKLHSWIKLSTLITRTEAKDDETFVLTLKEPYNATLEELSMTRPYVFVSPKSFKAGGTKDGLKSYIGTGPYQLKSHAKDEQATFERNEDYWGGKPHLKSIVAKVLPAGETSFLALQKGEVNFAFTDDRGTDNVDNAAIKKLTDEGDYQLKRSKPMNTKVIVANSGKKESPAQDKAVRQALWHSVDQKRIADKILDGTEKPASQLFSKNVPHANIDLPKRDFDLKKAAALLDEAGWKQASEGQVREKDGQKLEMTLYYDNHSNTQKQEAEFIQAKAKEIGMTLKIIGETSNKIAERRTSGDYDLMFNQTWGLQYDPQSTISAFKADTGYKTAVSGMAKQTQLFDDIDTALKTQDPQEQQQKYKEILTSVHDEAIFIPISHGGMTVVAPKDLEHITFKQSQYELPFEQMDYK</sequence>
<evidence type="ECO:0000313" key="6">
    <source>
        <dbReference type="EMBL" id="ARJ50981.1"/>
    </source>
</evidence>
<dbReference type="Gene3D" id="3.40.190.10">
    <property type="entry name" value="Periplasmic binding protein-like II"/>
    <property type="match status" value="1"/>
</dbReference>
<protein>
    <submittedName>
        <fullName evidence="6">Nickel ABC transporter, nickel/metallophore periplasmic binding protein</fullName>
    </submittedName>
</protein>
<dbReference type="Pfam" id="PF00496">
    <property type="entry name" value="SBP_bac_5"/>
    <property type="match status" value="1"/>
</dbReference>
<dbReference type="GO" id="GO:0015675">
    <property type="term" value="P:nickel cation transport"/>
    <property type="evidence" value="ECO:0007669"/>
    <property type="project" value="InterPro"/>
</dbReference>
<dbReference type="CDD" id="cd08489">
    <property type="entry name" value="PBP2_NikA"/>
    <property type="match status" value="1"/>
</dbReference>
<name>A0AAC9RSR0_9STAP</name>
<feature type="domain" description="Solute-binding protein family 5" evidence="5">
    <location>
        <begin position="75"/>
        <end position="451"/>
    </location>
</feature>
<dbReference type="Proteomes" id="UP000242864">
    <property type="component" value="Chromosome"/>
</dbReference>
<reference evidence="6 7" key="1">
    <citation type="submission" date="2017-04" db="EMBL/GenBank/DDBJ databases">
        <authorList>
            <person name="Veseli I.A."/>
            <person name="Tang C."/>
            <person name="Pombert J.-F."/>
        </authorList>
    </citation>
    <scope>NUCLEOTIDE SEQUENCE [LARGE SCALE GENOMIC DNA]</scope>
    <source>
        <strain evidence="6 7">ATCC 700373</strain>
    </source>
</reference>
<dbReference type="NCBIfam" id="TIGR02294">
    <property type="entry name" value="nickel_nikA"/>
    <property type="match status" value="1"/>
</dbReference>
<dbReference type="AlphaFoldDB" id="A0AAC9RSR0"/>
<dbReference type="InterPro" id="IPR011980">
    <property type="entry name" value="CntA-like"/>
</dbReference>
<comment type="subcellular location">
    <subcellularLocation>
        <location evidence="1">Cell membrane</location>
        <topology evidence="1">Lipid-anchor</topology>
    </subcellularLocation>
</comment>
<dbReference type="GO" id="GO:0016151">
    <property type="term" value="F:nickel cation binding"/>
    <property type="evidence" value="ECO:0007669"/>
    <property type="project" value="InterPro"/>
</dbReference>
<dbReference type="GO" id="GO:1904680">
    <property type="term" value="F:peptide transmembrane transporter activity"/>
    <property type="evidence" value="ECO:0007669"/>
    <property type="project" value="TreeGrafter"/>
</dbReference>
<gene>
    <name evidence="6" type="ORF">B5P37_06440</name>
</gene>
<dbReference type="PANTHER" id="PTHR30290">
    <property type="entry name" value="PERIPLASMIC BINDING COMPONENT OF ABC TRANSPORTER"/>
    <property type="match status" value="1"/>
</dbReference>
<keyword evidence="3 4" id="KW-0732">Signal</keyword>
<feature type="chain" id="PRO_5042112877" evidence="4">
    <location>
        <begin position="24"/>
        <end position="533"/>
    </location>
</feature>
<dbReference type="InterPro" id="IPR039424">
    <property type="entry name" value="SBP_5"/>
</dbReference>
<keyword evidence="7" id="KW-1185">Reference proteome</keyword>
<dbReference type="PROSITE" id="PS01040">
    <property type="entry name" value="SBP_BACTERIAL_5"/>
    <property type="match status" value="1"/>
</dbReference>
<dbReference type="SUPFAM" id="SSF53850">
    <property type="entry name" value="Periplasmic binding protein-like II"/>
    <property type="match status" value="1"/>
</dbReference>
<evidence type="ECO:0000256" key="1">
    <source>
        <dbReference type="ARBA" id="ARBA00004193"/>
    </source>
</evidence>
<accession>A0AAC9RSR0</accession>
<evidence type="ECO:0000259" key="5">
    <source>
        <dbReference type="Pfam" id="PF00496"/>
    </source>
</evidence>
<dbReference type="PROSITE" id="PS51257">
    <property type="entry name" value="PROKAR_LIPOPROTEIN"/>
    <property type="match status" value="1"/>
</dbReference>
<dbReference type="NCBIfam" id="NF047575">
    <property type="entry name" value="opine_bind_CntA"/>
    <property type="match status" value="1"/>
</dbReference>
<dbReference type="GO" id="GO:0015833">
    <property type="term" value="P:peptide transport"/>
    <property type="evidence" value="ECO:0007669"/>
    <property type="project" value="TreeGrafter"/>
</dbReference>
<dbReference type="InterPro" id="IPR030678">
    <property type="entry name" value="Peptide/Ni-bd"/>
</dbReference>
<dbReference type="Gene3D" id="3.10.105.10">
    <property type="entry name" value="Dipeptide-binding Protein, Domain 3"/>
    <property type="match status" value="1"/>
</dbReference>
<evidence type="ECO:0000313" key="7">
    <source>
        <dbReference type="Proteomes" id="UP000242864"/>
    </source>
</evidence>
<proteinExistence type="inferred from homology"/>
<dbReference type="EMBL" id="CP020773">
    <property type="protein sequence ID" value="ARJ50981.1"/>
    <property type="molecule type" value="Genomic_DNA"/>
</dbReference>
<organism evidence="6 7">
    <name type="scientific">Staphylococcus lutrae</name>
    <dbReference type="NCBI Taxonomy" id="155085"/>
    <lineage>
        <taxon>Bacteria</taxon>
        <taxon>Bacillati</taxon>
        <taxon>Bacillota</taxon>
        <taxon>Bacilli</taxon>
        <taxon>Bacillales</taxon>
        <taxon>Staphylococcaceae</taxon>
        <taxon>Staphylococcus</taxon>
    </lineage>
</organism>
<evidence type="ECO:0000256" key="3">
    <source>
        <dbReference type="ARBA" id="ARBA00022729"/>
    </source>
</evidence>
<dbReference type="InterPro" id="IPR000914">
    <property type="entry name" value="SBP_5_dom"/>
</dbReference>
<dbReference type="PIRSF" id="PIRSF002741">
    <property type="entry name" value="MppA"/>
    <property type="match status" value="1"/>
</dbReference>
<dbReference type="InterPro" id="IPR023765">
    <property type="entry name" value="SBP_5_CS"/>
</dbReference>
<comment type="similarity">
    <text evidence="2">Belongs to the bacterial solute-binding protein 5 family.</text>
</comment>
<evidence type="ECO:0000256" key="4">
    <source>
        <dbReference type="SAM" id="SignalP"/>
    </source>
</evidence>
<evidence type="ECO:0000256" key="2">
    <source>
        <dbReference type="ARBA" id="ARBA00005695"/>
    </source>
</evidence>
<dbReference type="PANTHER" id="PTHR30290:SF37">
    <property type="entry name" value="NICKEL-BINDING PERIPLASMIC PROTEIN"/>
    <property type="match status" value="1"/>
</dbReference>
<dbReference type="KEGG" id="slz:B5P37_06440"/>
<dbReference type="GO" id="GO:0043190">
    <property type="term" value="C:ATP-binding cassette (ABC) transporter complex"/>
    <property type="evidence" value="ECO:0007669"/>
    <property type="project" value="InterPro"/>
</dbReference>